<dbReference type="InterPro" id="IPR018062">
    <property type="entry name" value="HTH_AraC-typ_CS"/>
</dbReference>
<dbReference type="InterPro" id="IPR050204">
    <property type="entry name" value="AraC_XylS_family_regulators"/>
</dbReference>
<evidence type="ECO:0000256" key="2">
    <source>
        <dbReference type="ARBA" id="ARBA00023125"/>
    </source>
</evidence>
<dbReference type="EMBL" id="CP002830">
    <property type="protein sequence ID" value="AEI62011.1"/>
    <property type="molecule type" value="Genomic_DNA"/>
</dbReference>
<dbReference type="Proteomes" id="UP000000488">
    <property type="component" value="Chromosome"/>
</dbReference>
<evidence type="ECO:0000313" key="6">
    <source>
        <dbReference type="Proteomes" id="UP000000488"/>
    </source>
</evidence>
<dbReference type="eggNOG" id="COG2207">
    <property type="taxonomic scope" value="Bacteria"/>
</dbReference>
<dbReference type="PRINTS" id="PR00032">
    <property type="entry name" value="HTHARAC"/>
</dbReference>
<evidence type="ECO:0000259" key="4">
    <source>
        <dbReference type="PROSITE" id="PS01124"/>
    </source>
</evidence>
<protein>
    <submittedName>
        <fullName evidence="5">AraC family transcriptional regulator</fullName>
    </submittedName>
</protein>
<dbReference type="Pfam" id="PF12852">
    <property type="entry name" value="Cupin_6"/>
    <property type="match status" value="1"/>
</dbReference>
<dbReference type="SMART" id="SM00342">
    <property type="entry name" value="HTH_ARAC"/>
    <property type="match status" value="1"/>
</dbReference>
<dbReference type="InterPro" id="IPR032783">
    <property type="entry name" value="AraC_lig"/>
</dbReference>
<accession>F8C8G5</accession>
<keyword evidence="2" id="KW-0238">DNA-binding</keyword>
<dbReference type="SUPFAM" id="SSF46689">
    <property type="entry name" value="Homeodomain-like"/>
    <property type="match status" value="2"/>
</dbReference>
<dbReference type="PROSITE" id="PS01124">
    <property type="entry name" value="HTH_ARAC_FAMILY_2"/>
    <property type="match status" value="1"/>
</dbReference>
<dbReference type="PROSITE" id="PS00041">
    <property type="entry name" value="HTH_ARAC_FAMILY_1"/>
    <property type="match status" value="1"/>
</dbReference>
<dbReference type="Gene3D" id="1.10.10.60">
    <property type="entry name" value="Homeodomain-like"/>
    <property type="match status" value="2"/>
</dbReference>
<dbReference type="Pfam" id="PF12833">
    <property type="entry name" value="HTH_18"/>
    <property type="match status" value="1"/>
</dbReference>
<proteinExistence type="predicted"/>
<dbReference type="InterPro" id="IPR018060">
    <property type="entry name" value="HTH_AraC"/>
</dbReference>
<reference evidence="5 6" key="1">
    <citation type="journal article" date="2011" name="J. Bacteriol.">
        <title>Genome sequence of the halotolerant marine bacterium Myxococcus fulvus HW-1.</title>
        <authorList>
            <person name="Li Z.F."/>
            <person name="Li X."/>
            <person name="Liu H."/>
            <person name="Liu X."/>
            <person name="Han K."/>
            <person name="Wu Z.H."/>
            <person name="Hu W."/>
            <person name="Li F.F."/>
            <person name="Li Y.Z."/>
        </authorList>
    </citation>
    <scope>NUCLEOTIDE SEQUENCE [LARGE SCALE GENOMIC DNA]</scope>
    <source>
        <strain evidence="6">ATCC BAA-855 / HW-1</strain>
    </source>
</reference>
<dbReference type="InterPro" id="IPR009057">
    <property type="entry name" value="Homeodomain-like_sf"/>
</dbReference>
<dbReference type="GO" id="GO:0043565">
    <property type="term" value="F:sequence-specific DNA binding"/>
    <property type="evidence" value="ECO:0007669"/>
    <property type="project" value="InterPro"/>
</dbReference>
<evidence type="ECO:0000256" key="1">
    <source>
        <dbReference type="ARBA" id="ARBA00023015"/>
    </source>
</evidence>
<gene>
    <name evidence="5" type="ordered locus">LILAB_00395</name>
</gene>
<dbReference type="STRING" id="483219.LILAB_00395"/>
<dbReference type="HOGENOM" id="CLU_000445_81_0_7"/>
<name>F8C8G5_MYXFH</name>
<dbReference type="AlphaFoldDB" id="F8C8G5"/>
<dbReference type="KEGG" id="mfu:LILAB_00395"/>
<organism evidence="5 6">
    <name type="scientific">Myxococcus fulvus (strain ATCC BAA-855 / HW-1)</name>
    <dbReference type="NCBI Taxonomy" id="483219"/>
    <lineage>
        <taxon>Bacteria</taxon>
        <taxon>Pseudomonadati</taxon>
        <taxon>Myxococcota</taxon>
        <taxon>Myxococcia</taxon>
        <taxon>Myxococcales</taxon>
        <taxon>Cystobacterineae</taxon>
        <taxon>Myxococcaceae</taxon>
        <taxon>Myxococcus</taxon>
    </lineage>
</organism>
<dbReference type="PANTHER" id="PTHR46796">
    <property type="entry name" value="HTH-TYPE TRANSCRIPTIONAL ACTIVATOR RHAS-RELATED"/>
    <property type="match status" value="1"/>
</dbReference>
<feature type="domain" description="HTH araC/xylS-type" evidence="4">
    <location>
        <begin position="208"/>
        <end position="306"/>
    </location>
</feature>
<sequence>MSWLRGDPIDDVIQLLRPRTVVSAELRAAGRWGIRFQGYPHVKFGTVVAGHCVILLEGQRRVVRCEAGDVYLLGNPPPYVMASDATAPRLEAHALFSRVTDGVVTLGAAGTAPATHIVGGHFVFDASNAHLLMRALPPILRVPAASAGPLRELAGLLVRELAEPRPGRGLVLDRLSQLMLVHAMRSADLAGMRRRASWLQALADPRIGLALRRIHADARARVSLGELASAAGMSRSAFAARFKQLVGRPPLDYAIGWRMDLARDALRTTERTVGELAFAFGYESESAFSTAFRRVVGMSPRAYRQRARTSAVPPGKALAE</sequence>
<keyword evidence="3" id="KW-0804">Transcription</keyword>
<dbReference type="GO" id="GO:0003700">
    <property type="term" value="F:DNA-binding transcription factor activity"/>
    <property type="evidence" value="ECO:0007669"/>
    <property type="project" value="InterPro"/>
</dbReference>
<dbReference type="PANTHER" id="PTHR46796:SF7">
    <property type="entry name" value="ARAC FAMILY TRANSCRIPTIONAL REGULATOR"/>
    <property type="match status" value="1"/>
</dbReference>
<evidence type="ECO:0000256" key="3">
    <source>
        <dbReference type="ARBA" id="ARBA00023163"/>
    </source>
</evidence>
<keyword evidence="1" id="KW-0805">Transcription regulation</keyword>
<dbReference type="InterPro" id="IPR020449">
    <property type="entry name" value="Tscrpt_reg_AraC-type_HTH"/>
</dbReference>
<evidence type="ECO:0000313" key="5">
    <source>
        <dbReference type="EMBL" id="AEI62011.1"/>
    </source>
</evidence>